<proteinExistence type="predicted"/>
<dbReference type="GO" id="GO:0016787">
    <property type="term" value="F:hydrolase activity"/>
    <property type="evidence" value="ECO:0007669"/>
    <property type="project" value="InterPro"/>
</dbReference>
<dbReference type="InParanoid" id="A0A263D9G8"/>
<dbReference type="Pfam" id="PF00149">
    <property type="entry name" value="Metallophos"/>
    <property type="match status" value="1"/>
</dbReference>
<dbReference type="Proteomes" id="UP000242444">
    <property type="component" value="Unassembled WGS sequence"/>
</dbReference>
<sequence length="227" mass="25211">MPRALVVADEVDERLWTDAVRCHEVDLVLAAGDLPFDYLAFIAGTLDRPLVFVPGNHDADLTGFTRHGGLFMRGGFPARWPGPDGGINADGRVVDVAGLRIAGLGGSIRYNEGPNQWTQAQQARRARRLARSVLRRHRRDGRGVDVLLTHSPPRGVGDRDDPPHQGFDCLHATVRRLRPEWLLHGHIHPYGEQLPELRLGRTRVRNVVGRQIMELGEHTPAEAHDGT</sequence>
<evidence type="ECO:0000313" key="4">
    <source>
        <dbReference type="Proteomes" id="UP000242444"/>
    </source>
</evidence>
<dbReference type="Gene3D" id="3.60.21.10">
    <property type="match status" value="1"/>
</dbReference>
<dbReference type="InterPro" id="IPR004843">
    <property type="entry name" value="Calcineurin-like_PHP"/>
</dbReference>
<keyword evidence="4" id="KW-1185">Reference proteome</keyword>
<evidence type="ECO:0000256" key="1">
    <source>
        <dbReference type="SAM" id="MobiDB-lite"/>
    </source>
</evidence>
<dbReference type="InterPro" id="IPR029052">
    <property type="entry name" value="Metallo-depent_PP-like"/>
</dbReference>
<accession>A0A263D9G8</accession>
<feature type="region of interest" description="Disordered" evidence="1">
    <location>
        <begin position="145"/>
        <end position="164"/>
    </location>
</feature>
<dbReference type="EMBL" id="NKYE01000001">
    <property type="protein sequence ID" value="OZM75172.1"/>
    <property type="molecule type" value="Genomic_DNA"/>
</dbReference>
<evidence type="ECO:0000259" key="2">
    <source>
        <dbReference type="Pfam" id="PF00149"/>
    </source>
</evidence>
<evidence type="ECO:0000313" key="3">
    <source>
        <dbReference type="EMBL" id="OZM75172.1"/>
    </source>
</evidence>
<feature type="compositionally biased region" description="Low complexity" evidence="1">
    <location>
        <begin position="145"/>
        <end position="155"/>
    </location>
</feature>
<dbReference type="OrthoDB" id="9783591at2"/>
<dbReference type="RefSeq" id="WP_094860949.1">
    <property type="nucleotide sequence ID" value="NZ_NKYE01000001.1"/>
</dbReference>
<dbReference type="AlphaFoldDB" id="A0A263D9G8"/>
<dbReference type="SUPFAM" id="SSF56300">
    <property type="entry name" value="Metallo-dependent phosphatases"/>
    <property type="match status" value="1"/>
</dbReference>
<feature type="domain" description="Calcineurin-like phosphoesterase" evidence="2">
    <location>
        <begin position="15"/>
        <end position="190"/>
    </location>
</feature>
<reference evidence="3 4" key="1">
    <citation type="submission" date="2017-07" db="EMBL/GenBank/DDBJ databases">
        <title>Amycolatopsis antarcticus sp. nov., isolated from the surface of an Antarcticus brown macroalga.</title>
        <authorList>
            <person name="Wang J."/>
            <person name="Leiva S."/>
            <person name="Huang J."/>
            <person name="Huang Y."/>
        </authorList>
    </citation>
    <scope>NUCLEOTIDE SEQUENCE [LARGE SCALE GENOMIC DNA]</scope>
    <source>
        <strain evidence="3 4">AU-G6</strain>
    </source>
</reference>
<organism evidence="3 4">
    <name type="scientific">Amycolatopsis antarctica</name>
    <dbReference type="NCBI Taxonomy" id="1854586"/>
    <lineage>
        <taxon>Bacteria</taxon>
        <taxon>Bacillati</taxon>
        <taxon>Actinomycetota</taxon>
        <taxon>Actinomycetes</taxon>
        <taxon>Pseudonocardiales</taxon>
        <taxon>Pseudonocardiaceae</taxon>
        <taxon>Amycolatopsis</taxon>
    </lineage>
</organism>
<comment type="caution">
    <text evidence="3">The sequence shown here is derived from an EMBL/GenBank/DDBJ whole genome shotgun (WGS) entry which is preliminary data.</text>
</comment>
<protein>
    <submittedName>
        <fullName evidence="3">Metallophosphoesterase</fullName>
    </submittedName>
</protein>
<name>A0A263D9G8_9PSEU</name>
<gene>
    <name evidence="3" type="ORF">CFN78_03145</name>
</gene>